<gene>
    <name evidence="4" type="primary">EOG090X04UV</name>
</gene>
<dbReference type="EMBL" id="OC988829">
    <property type="protein sequence ID" value="CAG4645484.1"/>
    <property type="molecule type" value="Genomic_DNA"/>
</dbReference>
<dbReference type="GO" id="GO:0008541">
    <property type="term" value="C:proteasome regulatory particle, lid subcomplex"/>
    <property type="evidence" value="ECO:0007669"/>
    <property type="project" value="TreeGrafter"/>
</dbReference>
<organism evidence="4">
    <name type="scientific">Lynceus sp. MCZ IZ 141354</name>
    <dbReference type="NCBI Taxonomy" id="1930659"/>
    <lineage>
        <taxon>Eukaryota</taxon>
        <taxon>Metazoa</taxon>
        <taxon>Ecdysozoa</taxon>
        <taxon>Arthropoda</taxon>
        <taxon>Crustacea</taxon>
        <taxon>Branchiopoda</taxon>
        <taxon>Diplostraca</taxon>
        <taxon>Laevicaudata</taxon>
        <taxon>Lynceidae</taxon>
        <taxon>Lynceus</taxon>
    </lineage>
</organism>
<dbReference type="Pfam" id="PF22241">
    <property type="entry name" value="PSMD12-CSN4_N"/>
    <property type="match status" value="1"/>
</dbReference>
<dbReference type="InterPro" id="IPR054559">
    <property type="entry name" value="PSMD12-CSN4-like_N"/>
</dbReference>
<evidence type="ECO:0000259" key="3">
    <source>
        <dbReference type="PROSITE" id="PS50250"/>
    </source>
</evidence>
<dbReference type="Pfam" id="PF18098">
    <property type="entry name" value="RPN5_C"/>
    <property type="match status" value="1"/>
</dbReference>
<evidence type="ECO:0000313" key="4">
    <source>
        <dbReference type="EMBL" id="CAG4645484.1"/>
    </source>
</evidence>
<dbReference type="PANTHER" id="PTHR10855:SF1">
    <property type="entry name" value="26S PROTEASOME NON-ATPASE REGULATORY SUBUNIT 12"/>
    <property type="match status" value="1"/>
</dbReference>
<dbReference type="AlphaFoldDB" id="A0A9N6ZFX5"/>
<dbReference type="InterPro" id="IPR040134">
    <property type="entry name" value="PSMD12/CSN4"/>
</dbReference>
<dbReference type="PANTHER" id="PTHR10855">
    <property type="entry name" value="26S PROTEASOME NON-ATPASE REGULATORY SUBUNIT 12/COP9 SIGNALOSOME COMPLEX SUBUNIT 4"/>
    <property type="match status" value="1"/>
</dbReference>
<dbReference type="SUPFAM" id="SSF46785">
    <property type="entry name" value="Winged helix' DNA-binding domain"/>
    <property type="match status" value="1"/>
</dbReference>
<feature type="domain" description="PCI" evidence="3">
    <location>
        <begin position="235"/>
        <end position="407"/>
    </location>
</feature>
<dbReference type="InterPro" id="IPR036388">
    <property type="entry name" value="WH-like_DNA-bd_sf"/>
</dbReference>
<comment type="similarity">
    <text evidence="1">Belongs to the proteasome subunit p55 family.</text>
</comment>
<dbReference type="InterPro" id="IPR000717">
    <property type="entry name" value="PCI_dom"/>
</dbReference>
<dbReference type="FunFam" id="1.10.10.10:FF:000070">
    <property type="entry name" value="26S proteasome non-ATPase regulatory subunit 12"/>
    <property type="match status" value="1"/>
</dbReference>
<protein>
    <submittedName>
        <fullName evidence="4">EOG090X04UV</fullName>
    </submittedName>
</protein>
<evidence type="ECO:0000256" key="1">
    <source>
        <dbReference type="ARBA" id="ARBA00006397"/>
    </source>
</evidence>
<dbReference type="InterPro" id="IPR036390">
    <property type="entry name" value="WH_DNA-bd_sf"/>
</dbReference>
<dbReference type="Pfam" id="PF01399">
    <property type="entry name" value="PCI"/>
    <property type="match status" value="1"/>
</dbReference>
<sequence>MADDIVTEGGRIIKMEVDYSSACDEKIPEAKKLASIGKLNEGLDMLLALEKQTRTGADAISTGRILVAIVQVCFEAKQYDLLNENLIALTKRRSQLKAAVTKMVQECCTYIDQLPTKELQLKIIDTLRTVTAGKIYVEVERARLTHRLAVMKEKEGDVTEAANIMQELQIETYGSMDKREKVELILEQMRLCLAKRDFIRTGIIAKKISVKFFEDKENQDLKLKYYKLMIELDQNEGSYLSICKHYRAIYSSCEGPEQLGILRKVVLYLLLSPYTNEQKDLTHRVLTEKPLEDLPVYRELIRQFTNAEIIHWQSLCARYENELRQIDVFAVGPGDKQWADFKCRVVEHNIRIISQYYTRITLKRMSQLLDLSIEESEEFLSGLVVGAVVQAKTDRLEGVVHFTHTKQDTNALLNHWSRNATELMDLVTRTNHLINREEMVHKHLTA</sequence>
<dbReference type="GO" id="GO:0005634">
    <property type="term" value="C:nucleus"/>
    <property type="evidence" value="ECO:0007669"/>
    <property type="project" value="UniProtKB-ARBA"/>
</dbReference>
<dbReference type="GO" id="GO:0005737">
    <property type="term" value="C:cytoplasm"/>
    <property type="evidence" value="ECO:0007669"/>
    <property type="project" value="TreeGrafter"/>
</dbReference>
<keyword evidence="2" id="KW-0647">Proteasome</keyword>
<accession>A0A9N6ZFX5</accession>
<dbReference type="Gene3D" id="1.10.10.10">
    <property type="entry name" value="Winged helix-like DNA-binding domain superfamily/Winged helix DNA-binding domain"/>
    <property type="match status" value="1"/>
</dbReference>
<proteinExistence type="inferred from homology"/>
<dbReference type="SMART" id="SM00088">
    <property type="entry name" value="PINT"/>
    <property type="match status" value="1"/>
</dbReference>
<dbReference type="InterPro" id="IPR040896">
    <property type="entry name" value="RPN5_C"/>
</dbReference>
<evidence type="ECO:0000256" key="2">
    <source>
        <dbReference type="ARBA" id="ARBA00022942"/>
    </source>
</evidence>
<name>A0A9N6ZFX5_9CRUS</name>
<dbReference type="PROSITE" id="PS50250">
    <property type="entry name" value="PCI"/>
    <property type="match status" value="1"/>
</dbReference>
<reference evidence="4" key="1">
    <citation type="submission" date="2021-04" db="EMBL/GenBank/DDBJ databases">
        <authorList>
            <person name="Cornetti L."/>
        </authorList>
    </citation>
    <scope>NUCLEOTIDE SEQUENCE</scope>
</reference>